<evidence type="ECO:0000259" key="1">
    <source>
        <dbReference type="Pfam" id="PF23360"/>
    </source>
</evidence>
<evidence type="ECO:0000313" key="4">
    <source>
        <dbReference type="EMBL" id="KPJ01974.1"/>
    </source>
</evidence>
<reference evidence="4 5" key="1">
    <citation type="journal article" date="2015" name="Nat. Commun.">
        <title>Outbred genome sequencing and CRISPR/Cas9 gene editing in butterflies.</title>
        <authorList>
            <person name="Li X."/>
            <person name="Fan D."/>
            <person name="Zhang W."/>
            <person name="Liu G."/>
            <person name="Zhang L."/>
            <person name="Zhao L."/>
            <person name="Fang X."/>
            <person name="Chen L."/>
            <person name="Dong Y."/>
            <person name="Chen Y."/>
            <person name="Ding Y."/>
            <person name="Zhao R."/>
            <person name="Feng M."/>
            <person name="Zhu Y."/>
            <person name="Feng Y."/>
            <person name="Jiang X."/>
            <person name="Zhu D."/>
            <person name="Xiang H."/>
            <person name="Feng X."/>
            <person name="Li S."/>
            <person name="Wang J."/>
            <person name="Zhang G."/>
            <person name="Kronforst M.R."/>
            <person name="Wang W."/>
        </authorList>
    </citation>
    <scope>NUCLEOTIDE SEQUENCE [LARGE SCALE GENOMIC DNA]</scope>
    <source>
        <strain evidence="4">Ya'a_city_454_Px</strain>
        <tissue evidence="4">Whole body</tissue>
    </source>
</reference>
<evidence type="ECO:0000313" key="5">
    <source>
        <dbReference type="Proteomes" id="UP000053268"/>
    </source>
</evidence>
<proteinExistence type="predicted"/>
<feature type="domain" description="BBS7 platform" evidence="2">
    <location>
        <begin position="501"/>
        <end position="607"/>
    </location>
</feature>
<dbReference type="PANTHER" id="PTHR16074">
    <property type="entry name" value="BARDET-BIEDL SYNDROME 7 PROTEIN"/>
    <property type="match status" value="1"/>
</dbReference>
<dbReference type="Proteomes" id="UP000053268">
    <property type="component" value="Unassembled WGS sequence"/>
</dbReference>
<dbReference type="GO" id="GO:0036064">
    <property type="term" value="C:ciliary basal body"/>
    <property type="evidence" value="ECO:0007669"/>
    <property type="project" value="TreeGrafter"/>
</dbReference>
<dbReference type="STRING" id="66420.A0A194Q979"/>
<gene>
    <name evidence="4" type="ORF">RR46_05183</name>
</gene>
<feature type="domain" description="BBS7 GAE" evidence="1">
    <location>
        <begin position="374"/>
        <end position="484"/>
    </location>
</feature>
<protein>
    <submittedName>
        <fullName evidence="4">Bardet-Biedl syndrome 7 protein</fullName>
    </submittedName>
</protein>
<name>A0A194Q979_PAPXU</name>
<dbReference type="Pfam" id="PF23360">
    <property type="entry name" value="BBS7_GAE"/>
    <property type="match status" value="1"/>
</dbReference>
<feature type="domain" description="BBS7 beta-propeller" evidence="3">
    <location>
        <begin position="22"/>
        <end position="314"/>
    </location>
</feature>
<evidence type="ECO:0000259" key="3">
    <source>
        <dbReference type="Pfam" id="PF23743"/>
    </source>
</evidence>
<dbReference type="Pfam" id="PF23743">
    <property type="entry name" value="Beta-prop_BBS7"/>
    <property type="match status" value="1"/>
</dbReference>
<sequence length="736" mass="81628">MMEYDLARIDYILCGITFPDTLKILPNPGHKTLQKFAVGDKNGVLQCLCIKDEEPIVQFKTLPGKPITSIQVASTNGNHIDKIFAASGHEVKGYTRKGKVFLTIETSVSETITSMCILNSDLVLCSGRTVTFYRDLKEIYTYACEDRVLDIAAFSTPNSTRVRLLVLIGNKGAAVIENGELLARTQISSGPTRLIVPPAQRSSEVTVFYGAADGSIGLIQYETDLSSTCLVEGGGLGAVVCVGWYFSNGAHLAVGRHDGSVQLYLVDLDNVNEKPRLKFTYFCGEPITSVCGGSVGTEETELLVSTFSGRVFALRSQRLISGGVALNNMTPEALASRRNKLELEVARLEKQTAAEREKYQRNTRSLNAGMSTPPLLEIQYELTGAMLNGWQEVIITAGVPLDMLFIYCNKKVEVQTDSAAVLSVCPPQGKASEILATVRCQAGTRRIWLQMRAVVDCGPEMTECTQVLVYVLPAGAPRIARLIKLSLPALPQYSQHDDPDRDDDRVWCELRLSGGFSVAEMTSWLSDALPGELPRPAVSISFARVHCLLKTVIICRYQSFDWLIRKKSFRRGSAVFKSDNVSTIATLKDLLSYCSLKRAIRVDISCDIPEMCCLMLFKSIKDQFLSEYQRKKEFILKEAIGALDLDVNIINSESEPILCEEYVRVWKSVDTTKNTLFFNELAATVEQWYSDWCKLSLYGRDNSSQKTQLKLALQECQVNNIEGILSLKDLQINSNM</sequence>
<dbReference type="InterPro" id="IPR056333">
    <property type="entry name" value="BBS7_pf_dom"/>
</dbReference>
<dbReference type="InterPro" id="IPR056334">
    <property type="entry name" value="BBS7_GAE_dom"/>
</dbReference>
<dbReference type="PANTHER" id="PTHR16074:SF4">
    <property type="entry name" value="BARDET-BIEDL SYNDROME 7 PROTEIN"/>
    <property type="match status" value="1"/>
</dbReference>
<dbReference type="GO" id="GO:0005930">
    <property type="term" value="C:axoneme"/>
    <property type="evidence" value="ECO:0007669"/>
    <property type="project" value="TreeGrafter"/>
</dbReference>
<dbReference type="SUPFAM" id="SSF50978">
    <property type="entry name" value="WD40 repeat-like"/>
    <property type="match status" value="1"/>
</dbReference>
<dbReference type="InterPro" id="IPR015943">
    <property type="entry name" value="WD40/YVTN_repeat-like_dom_sf"/>
</dbReference>
<dbReference type="GO" id="GO:0060271">
    <property type="term" value="P:cilium assembly"/>
    <property type="evidence" value="ECO:0007669"/>
    <property type="project" value="TreeGrafter"/>
</dbReference>
<dbReference type="InterPro" id="IPR036322">
    <property type="entry name" value="WD40_repeat_dom_sf"/>
</dbReference>
<dbReference type="GO" id="GO:0034464">
    <property type="term" value="C:BBSome"/>
    <property type="evidence" value="ECO:0007669"/>
    <property type="project" value="TreeGrafter"/>
</dbReference>
<dbReference type="InterPro" id="IPR056332">
    <property type="entry name" value="Beta-prop_BBS7"/>
</dbReference>
<dbReference type="GO" id="GO:0008104">
    <property type="term" value="P:intracellular protein localization"/>
    <property type="evidence" value="ECO:0007669"/>
    <property type="project" value="TreeGrafter"/>
</dbReference>
<dbReference type="Gene3D" id="2.130.10.10">
    <property type="entry name" value="YVTN repeat-like/Quinoprotein amine dehydrogenase"/>
    <property type="match status" value="1"/>
</dbReference>
<dbReference type="AlphaFoldDB" id="A0A194Q979"/>
<organism evidence="4 5">
    <name type="scientific">Papilio xuthus</name>
    <name type="common">Asian swallowtail butterfly</name>
    <dbReference type="NCBI Taxonomy" id="66420"/>
    <lineage>
        <taxon>Eukaryota</taxon>
        <taxon>Metazoa</taxon>
        <taxon>Ecdysozoa</taxon>
        <taxon>Arthropoda</taxon>
        <taxon>Hexapoda</taxon>
        <taxon>Insecta</taxon>
        <taxon>Pterygota</taxon>
        <taxon>Neoptera</taxon>
        <taxon>Endopterygota</taxon>
        <taxon>Lepidoptera</taxon>
        <taxon>Glossata</taxon>
        <taxon>Ditrysia</taxon>
        <taxon>Papilionoidea</taxon>
        <taxon>Papilionidae</taxon>
        <taxon>Papilioninae</taxon>
        <taxon>Papilio</taxon>
    </lineage>
</organism>
<dbReference type="EMBL" id="KQ459299">
    <property type="protein sequence ID" value="KPJ01974.1"/>
    <property type="molecule type" value="Genomic_DNA"/>
</dbReference>
<dbReference type="GO" id="GO:0016020">
    <property type="term" value="C:membrane"/>
    <property type="evidence" value="ECO:0007669"/>
    <property type="project" value="TreeGrafter"/>
</dbReference>
<accession>A0A194Q979</accession>
<evidence type="ECO:0000259" key="2">
    <source>
        <dbReference type="Pfam" id="PF23361"/>
    </source>
</evidence>
<dbReference type="Pfam" id="PF23361">
    <property type="entry name" value="BBS7_pf"/>
    <property type="match status" value="1"/>
</dbReference>
<keyword evidence="5" id="KW-1185">Reference proteome</keyword>